<accession>G2YE60</accession>
<reference evidence="3" key="1">
    <citation type="journal article" date="2011" name="PLoS Genet.">
        <title>Genomic analysis of the necrotrophic fungal pathogens Sclerotinia sclerotiorum and Botrytis cinerea.</title>
        <authorList>
            <person name="Amselem J."/>
            <person name="Cuomo C.A."/>
            <person name="van Kan J.A."/>
            <person name="Viaud M."/>
            <person name="Benito E.P."/>
            <person name="Couloux A."/>
            <person name="Coutinho P.M."/>
            <person name="de Vries R.P."/>
            <person name="Dyer P.S."/>
            <person name="Fillinger S."/>
            <person name="Fournier E."/>
            <person name="Gout L."/>
            <person name="Hahn M."/>
            <person name="Kohn L."/>
            <person name="Lapalu N."/>
            <person name="Plummer K.M."/>
            <person name="Pradier J.M."/>
            <person name="Quevillon E."/>
            <person name="Sharon A."/>
            <person name="Simon A."/>
            <person name="ten Have A."/>
            <person name="Tudzynski B."/>
            <person name="Tudzynski P."/>
            <person name="Wincker P."/>
            <person name="Andrew M."/>
            <person name="Anthouard V."/>
            <person name="Beever R.E."/>
            <person name="Beffa R."/>
            <person name="Benoit I."/>
            <person name="Bouzid O."/>
            <person name="Brault B."/>
            <person name="Chen Z."/>
            <person name="Choquer M."/>
            <person name="Collemare J."/>
            <person name="Cotton P."/>
            <person name="Danchin E.G."/>
            <person name="Da Silva C."/>
            <person name="Gautier A."/>
            <person name="Giraud C."/>
            <person name="Giraud T."/>
            <person name="Gonzalez C."/>
            <person name="Grossetete S."/>
            <person name="Guldener U."/>
            <person name="Henrissat B."/>
            <person name="Howlett B.J."/>
            <person name="Kodira C."/>
            <person name="Kretschmer M."/>
            <person name="Lappartient A."/>
            <person name="Leroch M."/>
            <person name="Levis C."/>
            <person name="Mauceli E."/>
            <person name="Neuveglise C."/>
            <person name="Oeser B."/>
            <person name="Pearson M."/>
            <person name="Poulain J."/>
            <person name="Poussereau N."/>
            <person name="Quesneville H."/>
            <person name="Rascle C."/>
            <person name="Schumacher J."/>
            <person name="Segurens B."/>
            <person name="Sexton A."/>
            <person name="Silva E."/>
            <person name="Sirven C."/>
            <person name="Soanes D.M."/>
            <person name="Talbot N.J."/>
            <person name="Templeton M."/>
            <person name="Yandava C."/>
            <person name="Yarden O."/>
            <person name="Zeng Q."/>
            <person name="Rollins J.A."/>
            <person name="Lebrun M.H."/>
            <person name="Dickman M."/>
        </authorList>
    </citation>
    <scope>NUCLEOTIDE SEQUENCE [LARGE SCALE GENOMIC DNA]</scope>
    <source>
        <strain evidence="3">T4</strain>
    </source>
</reference>
<gene>
    <name evidence="2" type="ORF">BofuT4_uP093300.1</name>
</gene>
<feature type="compositionally biased region" description="Basic residues" evidence="1">
    <location>
        <begin position="50"/>
        <end position="62"/>
    </location>
</feature>
<dbReference type="EMBL" id="FQ790322">
    <property type="protein sequence ID" value="CCD50058.1"/>
    <property type="molecule type" value="Genomic_DNA"/>
</dbReference>
<evidence type="ECO:0000256" key="1">
    <source>
        <dbReference type="SAM" id="MobiDB-lite"/>
    </source>
</evidence>
<sequence length="74" mass="8487">MNIGGSQKTQPRAQQIDRDLCPRHTQFGAITTHAKTPRECCHRAEILARRANHHGTHGRTRQASRERERETFDG</sequence>
<protein>
    <submittedName>
        <fullName evidence="2">Uncharacterized protein</fullName>
    </submittedName>
</protein>
<evidence type="ECO:0000313" key="3">
    <source>
        <dbReference type="Proteomes" id="UP000008177"/>
    </source>
</evidence>
<feature type="region of interest" description="Disordered" evidence="1">
    <location>
        <begin position="50"/>
        <end position="74"/>
    </location>
</feature>
<dbReference type="Proteomes" id="UP000008177">
    <property type="component" value="Unplaced contigs"/>
</dbReference>
<dbReference type="InParanoid" id="G2YE60"/>
<dbReference type="HOGENOM" id="CLU_2687529_0_0_1"/>
<name>G2YE60_BOTF4</name>
<dbReference type="AlphaFoldDB" id="G2YE60"/>
<evidence type="ECO:0000313" key="2">
    <source>
        <dbReference type="EMBL" id="CCD50058.1"/>
    </source>
</evidence>
<proteinExistence type="predicted"/>
<feature type="compositionally biased region" description="Basic and acidic residues" evidence="1">
    <location>
        <begin position="63"/>
        <end position="74"/>
    </location>
</feature>
<organism evidence="2 3">
    <name type="scientific">Botryotinia fuckeliana (strain T4)</name>
    <name type="common">Noble rot fungus</name>
    <name type="synonym">Botrytis cinerea</name>
    <dbReference type="NCBI Taxonomy" id="999810"/>
    <lineage>
        <taxon>Eukaryota</taxon>
        <taxon>Fungi</taxon>
        <taxon>Dikarya</taxon>
        <taxon>Ascomycota</taxon>
        <taxon>Pezizomycotina</taxon>
        <taxon>Leotiomycetes</taxon>
        <taxon>Helotiales</taxon>
        <taxon>Sclerotiniaceae</taxon>
        <taxon>Botrytis</taxon>
    </lineage>
</organism>